<proteinExistence type="predicted"/>
<protein>
    <submittedName>
        <fullName evidence="1">Uncharacterized protein</fullName>
    </submittedName>
</protein>
<dbReference type="InterPro" id="IPR032675">
    <property type="entry name" value="LRR_dom_sf"/>
</dbReference>
<dbReference type="EMBL" id="JARJLG010000017">
    <property type="protein sequence ID" value="KAJ7773673.1"/>
    <property type="molecule type" value="Genomic_DNA"/>
</dbReference>
<name>A0AAD7JZE1_9AGAR</name>
<comment type="caution">
    <text evidence="1">The sequence shown here is derived from an EMBL/GenBank/DDBJ whole genome shotgun (WGS) entry which is preliminary data.</text>
</comment>
<organism evidence="1 2">
    <name type="scientific">Mycena maculata</name>
    <dbReference type="NCBI Taxonomy" id="230809"/>
    <lineage>
        <taxon>Eukaryota</taxon>
        <taxon>Fungi</taxon>
        <taxon>Dikarya</taxon>
        <taxon>Basidiomycota</taxon>
        <taxon>Agaricomycotina</taxon>
        <taxon>Agaricomycetes</taxon>
        <taxon>Agaricomycetidae</taxon>
        <taxon>Agaricales</taxon>
        <taxon>Marasmiineae</taxon>
        <taxon>Mycenaceae</taxon>
        <taxon>Mycena</taxon>
    </lineage>
</organism>
<keyword evidence="2" id="KW-1185">Reference proteome</keyword>
<gene>
    <name evidence="1" type="ORF">DFH07DRAFT_937386</name>
</gene>
<reference evidence="1" key="1">
    <citation type="submission" date="2023-03" db="EMBL/GenBank/DDBJ databases">
        <title>Massive genome expansion in bonnet fungi (Mycena s.s.) driven by repeated elements and novel gene families across ecological guilds.</title>
        <authorList>
            <consortium name="Lawrence Berkeley National Laboratory"/>
            <person name="Harder C.B."/>
            <person name="Miyauchi S."/>
            <person name="Viragh M."/>
            <person name="Kuo A."/>
            <person name="Thoen E."/>
            <person name="Andreopoulos B."/>
            <person name="Lu D."/>
            <person name="Skrede I."/>
            <person name="Drula E."/>
            <person name="Henrissat B."/>
            <person name="Morin E."/>
            <person name="Kohler A."/>
            <person name="Barry K."/>
            <person name="LaButti K."/>
            <person name="Morin E."/>
            <person name="Salamov A."/>
            <person name="Lipzen A."/>
            <person name="Mereny Z."/>
            <person name="Hegedus B."/>
            <person name="Baldrian P."/>
            <person name="Stursova M."/>
            <person name="Weitz H."/>
            <person name="Taylor A."/>
            <person name="Grigoriev I.V."/>
            <person name="Nagy L.G."/>
            <person name="Martin F."/>
            <person name="Kauserud H."/>
        </authorList>
    </citation>
    <scope>NUCLEOTIDE SEQUENCE</scope>
    <source>
        <strain evidence="1">CBHHK188m</strain>
    </source>
</reference>
<dbReference type="Gene3D" id="3.80.10.10">
    <property type="entry name" value="Ribonuclease Inhibitor"/>
    <property type="match status" value="1"/>
</dbReference>
<dbReference type="Proteomes" id="UP001215280">
    <property type="component" value="Unassembled WGS sequence"/>
</dbReference>
<evidence type="ECO:0000313" key="2">
    <source>
        <dbReference type="Proteomes" id="UP001215280"/>
    </source>
</evidence>
<dbReference type="SUPFAM" id="SSF52047">
    <property type="entry name" value="RNI-like"/>
    <property type="match status" value="1"/>
</dbReference>
<accession>A0AAD7JZE1</accession>
<sequence>MLLPSMTDDMESGVLVPDLLPLELWHEIAGHAAPVGTDVTQIVSWLAVAPWSVARHMHAAVLALVFQTVDLPVDDGPPDPCVELLSRIVKRSEECVLAARSINVWERSAFSEPTDLAAALVKALPHFRMLRKFTWGGDADFGDREFEAMPALVLRTLMSNNTGLEILKISRIDPDTPQIDLAGLKQLVHAQIGYNSIQTSSTTILFPKTLRSLRLESPGIDGISTFESFANNASSLISVALREMTITPDFWSRQPRYTDLLRTIHLRGVTLSPHTTLDFSGIGALETLILGYIQNVPPIGSLLICIRAPDTLRNLKLSHVQAHLPWTGLLLGINISVLDSLELSTVTLIAEDVYSIFGSNIIVPATSSDPPLQQPRVPCNSTKLRLVEIDTPHLPEALQSSRLFPVLRDFECIFRSPAFSWEILHSLGIFLSNSACAVERLALFIVWWKDGDGYVEMVKEATVTPTFLTSLKTARHLSRFSVSIFQLVVDHPIFHTLGDALLRVETIELQCEEPMRSPFSEEHFQLLTKFKCLRALHIDGRYNVTILGQSDVERLAQSVPTLHAFVDHGKTWEIRRHGITGELQRVICTRQK</sequence>
<dbReference type="AlphaFoldDB" id="A0AAD7JZE1"/>
<evidence type="ECO:0000313" key="1">
    <source>
        <dbReference type="EMBL" id="KAJ7773673.1"/>
    </source>
</evidence>